<evidence type="ECO:0000313" key="2">
    <source>
        <dbReference type="EMBL" id="MBX05282.1"/>
    </source>
</evidence>
<reference evidence="2" key="1">
    <citation type="submission" date="2018-02" db="EMBL/GenBank/DDBJ databases">
        <title>Rhizophora mucronata_Transcriptome.</title>
        <authorList>
            <person name="Meera S.P."/>
            <person name="Sreeshan A."/>
            <person name="Augustine A."/>
        </authorList>
    </citation>
    <scope>NUCLEOTIDE SEQUENCE</scope>
    <source>
        <tissue evidence="2">Leaf</tissue>
    </source>
</reference>
<accession>A0A2P2KHS9</accession>
<keyword evidence="1" id="KW-0472">Membrane</keyword>
<dbReference type="EMBL" id="GGEC01024798">
    <property type="protein sequence ID" value="MBX05282.1"/>
    <property type="molecule type" value="Transcribed_RNA"/>
</dbReference>
<proteinExistence type="predicted"/>
<evidence type="ECO:0000256" key="1">
    <source>
        <dbReference type="SAM" id="Phobius"/>
    </source>
</evidence>
<sequence length="59" mass="7322">MQLWKDIRWLLLNERPFSIFICDMQCAYCLIVLCNALIALLCFCFNYFCYYYYIQHDCR</sequence>
<name>A0A2P2KHS9_RHIMU</name>
<protein>
    <submittedName>
        <fullName evidence="2">Uncharacterized protein</fullName>
    </submittedName>
</protein>
<organism evidence="2">
    <name type="scientific">Rhizophora mucronata</name>
    <name type="common">Asiatic mangrove</name>
    <dbReference type="NCBI Taxonomy" id="61149"/>
    <lineage>
        <taxon>Eukaryota</taxon>
        <taxon>Viridiplantae</taxon>
        <taxon>Streptophyta</taxon>
        <taxon>Embryophyta</taxon>
        <taxon>Tracheophyta</taxon>
        <taxon>Spermatophyta</taxon>
        <taxon>Magnoliopsida</taxon>
        <taxon>eudicotyledons</taxon>
        <taxon>Gunneridae</taxon>
        <taxon>Pentapetalae</taxon>
        <taxon>rosids</taxon>
        <taxon>fabids</taxon>
        <taxon>Malpighiales</taxon>
        <taxon>Rhizophoraceae</taxon>
        <taxon>Rhizophora</taxon>
    </lineage>
</organism>
<keyword evidence="1" id="KW-1133">Transmembrane helix</keyword>
<dbReference type="AlphaFoldDB" id="A0A2P2KHS9"/>
<feature type="transmembrane region" description="Helical" evidence="1">
    <location>
        <begin position="27"/>
        <end position="53"/>
    </location>
</feature>
<keyword evidence="1" id="KW-0812">Transmembrane</keyword>